<accession>A0A2N5XX74</accession>
<organism evidence="2 3">
    <name type="scientific">Cohaesibacter celericrescens</name>
    <dbReference type="NCBI Taxonomy" id="2067669"/>
    <lineage>
        <taxon>Bacteria</taxon>
        <taxon>Pseudomonadati</taxon>
        <taxon>Pseudomonadota</taxon>
        <taxon>Alphaproteobacteria</taxon>
        <taxon>Hyphomicrobiales</taxon>
        <taxon>Cohaesibacteraceae</taxon>
    </lineage>
</organism>
<dbReference type="EMBL" id="PKUQ01000001">
    <property type="protein sequence ID" value="PLW79057.1"/>
    <property type="molecule type" value="Genomic_DNA"/>
</dbReference>
<reference evidence="2 3" key="1">
    <citation type="submission" date="2018-01" db="EMBL/GenBank/DDBJ databases">
        <title>The draft genome sequence of Cohaesibacter sp. H1304.</title>
        <authorList>
            <person name="Wang N.-N."/>
            <person name="Du Z.-J."/>
        </authorList>
    </citation>
    <scope>NUCLEOTIDE SEQUENCE [LARGE SCALE GENOMIC DNA]</scope>
    <source>
        <strain evidence="2 3">H1304</strain>
    </source>
</reference>
<dbReference type="SUPFAM" id="SSF50199">
    <property type="entry name" value="Staphylococcal nuclease"/>
    <property type="match status" value="1"/>
</dbReference>
<keyword evidence="1" id="KW-0732">Signal</keyword>
<feature type="chain" id="PRO_5014710925" evidence="1">
    <location>
        <begin position="26"/>
        <end position="207"/>
    </location>
</feature>
<gene>
    <name evidence="2" type="ORF">C0081_02165</name>
</gene>
<dbReference type="InterPro" id="IPR035437">
    <property type="entry name" value="SNase_OB-fold_sf"/>
</dbReference>
<keyword evidence="3" id="KW-1185">Reference proteome</keyword>
<dbReference type="Proteomes" id="UP000234881">
    <property type="component" value="Unassembled WGS sequence"/>
</dbReference>
<dbReference type="AlphaFoldDB" id="A0A2N5XX74"/>
<dbReference type="OrthoDB" id="309040at2"/>
<comment type="caution">
    <text evidence="2">The sequence shown here is derived from an EMBL/GenBank/DDBJ whole genome shotgun (WGS) entry which is preliminary data.</text>
</comment>
<feature type="signal peptide" evidence="1">
    <location>
        <begin position="1"/>
        <end position="25"/>
    </location>
</feature>
<name>A0A2N5XX74_9HYPH</name>
<evidence type="ECO:0000313" key="2">
    <source>
        <dbReference type="EMBL" id="PLW79057.1"/>
    </source>
</evidence>
<evidence type="ECO:0000313" key="3">
    <source>
        <dbReference type="Proteomes" id="UP000234881"/>
    </source>
</evidence>
<proteinExistence type="predicted"/>
<protein>
    <submittedName>
        <fullName evidence="2">Uncharacterized protein</fullName>
    </submittedName>
</protein>
<dbReference type="RefSeq" id="WP_101532139.1">
    <property type="nucleotide sequence ID" value="NZ_PKUQ01000001.1"/>
</dbReference>
<dbReference type="Gene3D" id="2.40.50.90">
    <property type="match status" value="1"/>
</dbReference>
<sequence>MMRKLFILGCGFALAILCSIGLGQSAERDPFDGPILVPAQVERVYDADTIYVRAKYWTKSYKDIGARVNGVDTPEKRGSGCKSHPLWKSGKLTAADKARFKAYENDLGKHATKVVSDLIKAGDWVLLRNVAPGKYAGRAVVDVHYANSLDQLQACAASLDLSKCPSIGAMLIEQQLAVPYDGGTKSAWWCEGPPMALPSAPKTEEGD</sequence>
<evidence type="ECO:0000256" key="1">
    <source>
        <dbReference type="SAM" id="SignalP"/>
    </source>
</evidence>